<feature type="transmembrane region" description="Helical" evidence="8">
    <location>
        <begin position="247"/>
        <end position="265"/>
    </location>
</feature>
<dbReference type="InterPro" id="IPR036259">
    <property type="entry name" value="MFS_trans_sf"/>
</dbReference>
<evidence type="ECO:0000256" key="6">
    <source>
        <dbReference type="ARBA" id="ARBA00022989"/>
    </source>
</evidence>
<keyword evidence="4" id="KW-1003">Cell membrane</keyword>
<feature type="transmembrane region" description="Helical" evidence="8">
    <location>
        <begin position="347"/>
        <end position="363"/>
    </location>
</feature>
<feature type="transmembrane region" description="Helical" evidence="8">
    <location>
        <begin position="319"/>
        <end position="340"/>
    </location>
</feature>
<dbReference type="OrthoDB" id="9812221at2"/>
<keyword evidence="11" id="KW-1185">Reference proteome</keyword>
<organism evidence="10 11">
    <name type="scientific">Pacificimonas flava</name>
    <dbReference type="NCBI Taxonomy" id="1234595"/>
    <lineage>
        <taxon>Bacteria</taxon>
        <taxon>Pseudomonadati</taxon>
        <taxon>Pseudomonadota</taxon>
        <taxon>Alphaproteobacteria</taxon>
        <taxon>Sphingomonadales</taxon>
        <taxon>Sphingosinicellaceae</taxon>
        <taxon>Pacificimonas</taxon>
    </lineage>
</organism>
<dbReference type="InterPro" id="IPR020846">
    <property type="entry name" value="MFS_dom"/>
</dbReference>
<comment type="subcellular location">
    <subcellularLocation>
        <location evidence="1">Cell membrane</location>
        <topology evidence="1">Multi-pass membrane protein</topology>
    </subcellularLocation>
</comment>
<evidence type="ECO:0000256" key="5">
    <source>
        <dbReference type="ARBA" id="ARBA00022692"/>
    </source>
</evidence>
<evidence type="ECO:0000313" key="11">
    <source>
        <dbReference type="Proteomes" id="UP000011717"/>
    </source>
</evidence>
<evidence type="ECO:0000256" key="3">
    <source>
        <dbReference type="ARBA" id="ARBA00022448"/>
    </source>
</evidence>
<accession>M2U5Y4</accession>
<dbReference type="PATRIC" id="fig|1234595.3.peg.1337"/>
<feature type="transmembrane region" description="Helical" evidence="8">
    <location>
        <begin position="181"/>
        <end position="203"/>
    </location>
</feature>
<dbReference type="InterPro" id="IPR004638">
    <property type="entry name" value="EmrB-like"/>
</dbReference>
<feature type="transmembrane region" description="Helical" evidence="8">
    <location>
        <begin position="286"/>
        <end position="307"/>
    </location>
</feature>
<dbReference type="GO" id="GO:0022857">
    <property type="term" value="F:transmembrane transporter activity"/>
    <property type="evidence" value="ECO:0007669"/>
    <property type="project" value="InterPro"/>
</dbReference>
<evidence type="ECO:0000256" key="4">
    <source>
        <dbReference type="ARBA" id="ARBA00022475"/>
    </source>
</evidence>
<dbReference type="SUPFAM" id="SSF103473">
    <property type="entry name" value="MFS general substrate transporter"/>
    <property type="match status" value="1"/>
</dbReference>
<feature type="domain" description="Major facilitator superfamily (MFS) profile" evidence="9">
    <location>
        <begin position="29"/>
        <end position="513"/>
    </location>
</feature>
<comment type="caution">
    <text evidence="10">The sequence shown here is derived from an EMBL/GenBank/DDBJ whole genome shotgun (WGS) entry which is preliminary data.</text>
</comment>
<evidence type="ECO:0000259" key="9">
    <source>
        <dbReference type="PROSITE" id="PS50850"/>
    </source>
</evidence>
<name>M2U5Y4_9SPHN</name>
<feature type="transmembrane region" description="Helical" evidence="8">
    <location>
        <begin position="28"/>
        <end position="47"/>
    </location>
</feature>
<evidence type="ECO:0000256" key="2">
    <source>
        <dbReference type="ARBA" id="ARBA00008537"/>
    </source>
</evidence>
<evidence type="ECO:0000313" key="10">
    <source>
        <dbReference type="EMBL" id="EMD83432.1"/>
    </source>
</evidence>
<reference evidence="10 11" key="1">
    <citation type="journal article" date="2013" name="Genome Announc.">
        <title>Draft Genome Sequence of Strain JLT2015T, Belonging to the Family Sphingomonadaceae of the Alphaproteobacteria.</title>
        <authorList>
            <person name="Tang K."/>
            <person name="Liu K."/>
            <person name="Li S."/>
            <person name="Jiao N."/>
        </authorList>
    </citation>
    <scope>NUCLEOTIDE SEQUENCE [LARGE SCALE GENOMIC DNA]</scope>
    <source>
        <strain evidence="10 11">JLT2015</strain>
    </source>
</reference>
<dbReference type="PROSITE" id="PS50850">
    <property type="entry name" value="MFS"/>
    <property type="match status" value="1"/>
</dbReference>
<dbReference type="InterPro" id="IPR011701">
    <property type="entry name" value="MFS"/>
</dbReference>
<dbReference type="NCBIfam" id="TIGR00711">
    <property type="entry name" value="efflux_EmrB"/>
    <property type="match status" value="1"/>
</dbReference>
<proteinExistence type="inferred from homology"/>
<dbReference type="PANTHER" id="PTHR42718:SF9">
    <property type="entry name" value="MAJOR FACILITATOR SUPERFAMILY MULTIDRUG TRANSPORTER MFSC"/>
    <property type="match status" value="1"/>
</dbReference>
<feature type="transmembrane region" description="Helical" evidence="8">
    <location>
        <begin position="215"/>
        <end position="232"/>
    </location>
</feature>
<evidence type="ECO:0000256" key="8">
    <source>
        <dbReference type="SAM" id="Phobius"/>
    </source>
</evidence>
<feature type="transmembrane region" description="Helical" evidence="8">
    <location>
        <begin position="375"/>
        <end position="400"/>
    </location>
</feature>
<feature type="transmembrane region" description="Helical" evidence="8">
    <location>
        <begin position="120"/>
        <end position="144"/>
    </location>
</feature>
<feature type="transmembrane region" description="Helical" evidence="8">
    <location>
        <begin position="491"/>
        <end position="508"/>
    </location>
</feature>
<dbReference type="Proteomes" id="UP000011717">
    <property type="component" value="Unassembled WGS sequence"/>
</dbReference>
<dbReference type="Gene3D" id="1.20.1250.20">
    <property type="entry name" value="MFS general substrate transporter like domains"/>
    <property type="match status" value="1"/>
</dbReference>
<comment type="similarity">
    <text evidence="2">Belongs to the major facilitator superfamily. EmrB family.</text>
</comment>
<dbReference type="Gene3D" id="1.20.1720.10">
    <property type="entry name" value="Multidrug resistance protein D"/>
    <property type="match status" value="1"/>
</dbReference>
<dbReference type="CDD" id="cd17503">
    <property type="entry name" value="MFS_LmrB_MDR_like"/>
    <property type="match status" value="1"/>
</dbReference>
<keyword evidence="3" id="KW-0813">Transport</keyword>
<gene>
    <name evidence="10" type="ORF">C725_1333</name>
</gene>
<feature type="transmembrane region" description="Helical" evidence="8">
    <location>
        <begin position="156"/>
        <end position="175"/>
    </location>
</feature>
<dbReference type="GO" id="GO:0005886">
    <property type="term" value="C:plasma membrane"/>
    <property type="evidence" value="ECO:0007669"/>
    <property type="project" value="UniProtKB-SubCell"/>
</dbReference>
<dbReference type="PANTHER" id="PTHR42718">
    <property type="entry name" value="MAJOR FACILITATOR SUPERFAMILY MULTIDRUG TRANSPORTER MFSC"/>
    <property type="match status" value="1"/>
</dbReference>
<keyword evidence="5 8" id="KW-0812">Transmembrane</keyword>
<feature type="transmembrane region" description="Helical" evidence="8">
    <location>
        <begin position="95"/>
        <end position="114"/>
    </location>
</feature>
<dbReference type="AlphaFoldDB" id="M2U5Y4"/>
<dbReference type="EMBL" id="AMRV01000003">
    <property type="protein sequence ID" value="EMD83432.1"/>
    <property type="molecule type" value="Genomic_DNA"/>
</dbReference>
<protein>
    <submittedName>
        <fullName evidence="10">Inner membrane component of tripartite multidrug resistance system</fullName>
    </submittedName>
</protein>
<keyword evidence="6 8" id="KW-1133">Transmembrane helix</keyword>
<keyword evidence="7 8" id="KW-0472">Membrane</keyword>
<feature type="transmembrane region" description="Helical" evidence="8">
    <location>
        <begin position="67"/>
        <end position="88"/>
    </location>
</feature>
<dbReference type="PRINTS" id="PR01036">
    <property type="entry name" value="TCRTETB"/>
</dbReference>
<dbReference type="RefSeq" id="WP_008601165.1">
    <property type="nucleotide sequence ID" value="NZ_AMRV01000003.1"/>
</dbReference>
<evidence type="ECO:0000256" key="1">
    <source>
        <dbReference type="ARBA" id="ARBA00004651"/>
    </source>
</evidence>
<sequence length="523" mass="56414">MPAADATFTPSLTPGGEELRPGTLSHSVLTIALMLATIIQVLDTTIANVALPHMQTSLGATYDTVTWVLTSYIVAAAVTIPTTGWLSARIGPRNLFLVAVTGFVIASMLCGIATSLTEMVVFRALQGVAGAFISPLSQSVMLNINPRERHGKAMSIWGMGVMVAPIIGPVLGGYLTEEVNWRWVFFVNVPIGGLCLFLLFALLPKDRQPERRFDKLGFGLLALGLASLQLLLDRGQTNDWFESTETLIEAGVAISALWMFGVHMVTGRNPLFSREILTNRNLLSSLALMSVISIALFANMALLPPMLQNLFNYDVIDTGLLLAPRGIGILITMWLSGILLGRVDARILIASGLSMIALSLWQMTHWTLVMDWRPFFVSGIVQGLGMGFVFVPLNTLAFGTLPPDGRTDGASLLNLVRSLGGSVGISIVVTYLSRGSQTSHEMLAQHVTDQSLGMAGGGRLQELGSLTDSALSAANAEVTRQAMMVAYLDDFHLMMWITLLSIPFVLLLKRPPAFSAPPQMAME</sequence>
<feature type="transmembrane region" description="Helical" evidence="8">
    <location>
        <begin position="412"/>
        <end position="433"/>
    </location>
</feature>
<evidence type="ECO:0000256" key="7">
    <source>
        <dbReference type="ARBA" id="ARBA00023136"/>
    </source>
</evidence>
<dbReference type="Pfam" id="PF07690">
    <property type="entry name" value="MFS_1"/>
    <property type="match status" value="1"/>
</dbReference>